<sequence length="107" mass="11600">MVGLDDQGSFWINLSHRSRGFLSQIIPLQAIFGDHGIVRLIHQVEAPDDLTSLVTFGDLFPYFNELGLRCRVSEDAAACGDVTGAESLPTGGRMKIDDGHDAVFLAP</sequence>
<reference evidence="1" key="1">
    <citation type="submission" date="2019-08" db="EMBL/GenBank/DDBJ databases">
        <authorList>
            <person name="Kucharzyk K."/>
            <person name="Murdoch R.W."/>
            <person name="Higgins S."/>
            <person name="Loffler F."/>
        </authorList>
    </citation>
    <scope>NUCLEOTIDE SEQUENCE</scope>
</reference>
<organism evidence="1">
    <name type="scientific">bioreactor metagenome</name>
    <dbReference type="NCBI Taxonomy" id="1076179"/>
    <lineage>
        <taxon>unclassified sequences</taxon>
        <taxon>metagenomes</taxon>
        <taxon>ecological metagenomes</taxon>
    </lineage>
</organism>
<name>A0A645HKV8_9ZZZZ</name>
<accession>A0A645HKV8</accession>
<dbReference type="EMBL" id="VSSQ01095155">
    <property type="protein sequence ID" value="MPN39380.1"/>
    <property type="molecule type" value="Genomic_DNA"/>
</dbReference>
<dbReference type="AlphaFoldDB" id="A0A645HKV8"/>
<gene>
    <name evidence="1" type="ORF">SDC9_186908</name>
</gene>
<proteinExistence type="predicted"/>
<comment type="caution">
    <text evidence="1">The sequence shown here is derived from an EMBL/GenBank/DDBJ whole genome shotgun (WGS) entry which is preliminary data.</text>
</comment>
<protein>
    <submittedName>
        <fullName evidence="1">Uncharacterized protein</fullName>
    </submittedName>
</protein>
<evidence type="ECO:0000313" key="1">
    <source>
        <dbReference type="EMBL" id="MPN39380.1"/>
    </source>
</evidence>